<dbReference type="PANTHER" id="PTHR34818:SF1">
    <property type="entry name" value="PROTEIN BLI-3"/>
    <property type="match status" value="1"/>
</dbReference>
<dbReference type="InterPro" id="IPR052917">
    <property type="entry name" value="Stress-Dev_Protein"/>
</dbReference>
<dbReference type="Gene3D" id="2.30.110.10">
    <property type="entry name" value="Electron Transport, Fmn-binding Protein, Chain A"/>
    <property type="match status" value="1"/>
</dbReference>
<sequence>MEREKVIEEIENILEVSRVGVMSTISGDKPNSRYMIFYNDGHTLYTKTSKDTLKVDEIEKNPNTHVLLGYEETSNDSFLEVDGKVSIVEDQETLDDLWKNQDKTYFDSKDDPDFIVLKIEPESIKVMNDKENLDTPAETVDFTK</sequence>
<dbReference type="InterPro" id="IPR012349">
    <property type="entry name" value="Split_barrel_FMN-bd"/>
</dbReference>
<accession>A0A285UTW7</accession>
<evidence type="ECO:0000313" key="3">
    <source>
        <dbReference type="Proteomes" id="UP000219412"/>
    </source>
</evidence>
<organism evidence="2 3">
    <name type="scientific">Salinicoccus kekensis</name>
    <dbReference type="NCBI Taxonomy" id="714307"/>
    <lineage>
        <taxon>Bacteria</taxon>
        <taxon>Bacillati</taxon>
        <taxon>Bacillota</taxon>
        <taxon>Bacilli</taxon>
        <taxon>Bacillales</taxon>
        <taxon>Staphylococcaceae</taxon>
        <taxon>Salinicoccus</taxon>
    </lineage>
</organism>
<proteinExistence type="predicted"/>
<dbReference type="Proteomes" id="UP000219412">
    <property type="component" value="Unassembled WGS sequence"/>
</dbReference>
<name>A0A285UTW7_9STAP</name>
<dbReference type="RefSeq" id="WP_097042614.1">
    <property type="nucleotide sequence ID" value="NZ_OBQF01000007.1"/>
</dbReference>
<evidence type="ECO:0000313" key="2">
    <source>
        <dbReference type="EMBL" id="SOC44818.1"/>
    </source>
</evidence>
<dbReference type="Pfam" id="PF01243">
    <property type="entry name" value="PNPOx_N"/>
    <property type="match status" value="1"/>
</dbReference>
<feature type="domain" description="Pyridoxamine 5'-phosphate oxidase N-terminal" evidence="1">
    <location>
        <begin position="8"/>
        <end position="126"/>
    </location>
</feature>
<keyword evidence="3" id="KW-1185">Reference proteome</keyword>
<protein>
    <submittedName>
        <fullName evidence="2">General stress protein 26</fullName>
    </submittedName>
</protein>
<dbReference type="EMBL" id="OBQF01000007">
    <property type="protein sequence ID" value="SOC44818.1"/>
    <property type="molecule type" value="Genomic_DNA"/>
</dbReference>
<dbReference type="AlphaFoldDB" id="A0A285UTW7"/>
<dbReference type="PANTHER" id="PTHR34818">
    <property type="entry name" value="PROTEIN BLI-3"/>
    <property type="match status" value="1"/>
</dbReference>
<gene>
    <name evidence="2" type="ORF">SAMN05878391_2484</name>
</gene>
<dbReference type="SUPFAM" id="SSF50475">
    <property type="entry name" value="FMN-binding split barrel"/>
    <property type="match status" value="1"/>
</dbReference>
<dbReference type="OrthoDB" id="5431160at2"/>
<evidence type="ECO:0000259" key="1">
    <source>
        <dbReference type="Pfam" id="PF01243"/>
    </source>
</evidence>
<dbReference type="InterPro" id="IPR011576">
    <property type="entry name" value="Pyridox_Oxase_N"/>
</dbReference>
<reference evidence="3" key="1">
    <citation type="submission" date="2017-08" db="EMBL/GenBank/DDBJ databases">
        <authorList>
            <person name="Varghese N."/>
            <person name="Submissions S."/>
        </authorList>
    </citation>
    <scope>NUCLEOTIDE SEQUENCE [LARGE SCALE GENOMIC DNA]</scope>
    <source>
        <strain evidence="3">DSM 23173</strain>
    </source>
</reference>